<comment type="caution">
    <text evidence="3">The sequence shown here is derived from an EMBL/GenBank/DDBJ whole genome shotgun (WGS) entry which is preliminary data.</text>
</comment>
<name>A0A6N8EF05_9GAMM</name>
<organism evidence="3 4">
    <name type="scientific">Allochromatium palmeri</name>
    <dbReference type="NCBI Taxonomy" id="231048"/>
    <lineage>
        <taxon>Bacteria</taxon>
        <taxon>Pseudomonadati</taxon>
        <taxon>Pseudomonadota</taxon>
        <taxon>Gammaproteobacteria</taxon>
        <taxon>Chromatiales</taxon>
        <taxon>Chromatiaceae</taxon>
        <taxon>Allochromatium</taxon>
    </lineage>
</organism>
<feature type="region of interest" description="Disordered" evidence="2">
    <location>
        <begin position="211"/>
        <end position="233"/>
    </location>
</feature>
<keyword evidence="1" id="KW-0175">Coiled coil</keyword>
<dbReference type="Proteomes" id="UP000434044">
    <property type="component" value="Unassembled WGS sequence"/>
</dbReference>
<accession>A0A6N8EF05</accession>
<evidence type="ECO:0000256" key="2">
    <source>
        <dbReference type="SAM" id="MobiDB-lite"/>
    </source>
</evidence>
<evidence type="ECO:0000256" key="1">
    <source>
        <dbReference type="SAM" id="Coils"/>
    </source>
</evidence>
<dbReference type="EMBL" id="WNKT01000054">
    <property type="protein sequence ID" value="MTW22803.1"/>
    <property type="molecule type" value="Genomic_DNA"/>
</dbReference>
<dbReference type="AlphaFoldDB" id="A0A6N8EF05"/>
<dbReference type="RefSeq" id="WP_155451365.1">
    <property type="nucleotide sequence ID" value="NZ_WNKT01000054.1"/>
</dbReference>
<keyword evidence="4" id="KW-1185">Reference proteome</keyword>
<evidence type="ECO:0000313" key="3">
    <source>
        <dbReference type="EMBL" id="MTW22803.1"/>
    </source>
</evidence>
<feature type="coiled-coil region" evidence="1">
    <location>
        <begin position="84"/>
        <end position="146"/>
    </location>
</feature>
<sequence>MARPEQKNGAASKMLAALPIEQTGLGFRVSRADMARMIGASRSYITELVGKGIIPIEKNGRIDPDRAVRELLRRQPNGGRLRFLIDVRREIDEANTRADQAQAAAAQATNSLADLRAHIVTVTRKLMESERRIDVLIEEIELMLDDARDEEVMDALGRAFDRAASSSDDALIEHLTDADEDLAALIIGLRPDLRRPPPTLRETIAELEVEQPTLLADLDEPPADIPRGPSDDD</sequence>
<proteinExistence type="predicted"/>
<reference evidence="3 4" key="1">
    <citation type="submission" date="2019-11" db="EMBL/GenBank/DDBJ databases">
        <title>Whole-genome sequence of the anaerobic purple sulfur bacterium Allochromatium palmeri DSM 15591.</title>
        <authorList>
            <person name="Kyndt J.A."/>
            <person name="Meyer T.E."/>
        </authorList>
    </citation>
    <scope>NUCLEOTIDE SEQUENCE [LARGE SCALE GENOMIC DNA]</scope>
    <source>
        <strain evidence="3 4">DSM 15591</strain>
    </source>
</reference>
<evidence type="ECO:0000313" key="4">
    <source>
        <dbReference type="Proteomes" id="UP000434044"/>
    </source>
</evidence>
<protein>
    <submittedName>
        <fullName evidence="3">Uncharacterized protein</fullName>
    </submittedName>
</protein>
<gene>
    <name evidence="3" type="ORF">GJ668_17210</name>
</gene>